<comment type="similarity">
    <text evidence="5 14 16">Belongs to the RNase HII family.</text>
</comment>
<evidence type="ECO:0000256" key="11">
    <source>
        <dbReference type="ARBA" id="ARBA00022759"/>
    </source>
</evidence>
<evidence type="ECO:0000313" key="19">
    <source>
        <dbReference type="Proteomes" id="UP000306241"/>
    </source>
</evidence>
<evidence type="ECO:0000256" key="6">
    <source>
        <dbReference type="ARBA" id="ARBA00012180"/>
    </source>
</evidence>
<dbReference type="SUPFAM" id="SSF53098">
    <property type="entry name" value="Ribonuclease H-like"/>
    <property type="match status" value="1"/>
</dbReference>
<dbReference type="OrthoDB" id="9803420at2"/>
<dbReference type="InterPro" id="IPR012337">
    <property type="entry name" value="RNaseH-like_sf"/>
</dbReference>
<dbReference type="RefSeq" id="WP_003083414.1">
    <property type="nucleotide sequence ID" value="NZ_CP070236.1"/>
</dbReference>
<evidence type="ECO:0000256" key="10">
    <source>
        <dbReference type="ARBA" id="ARBA00022723"/>
    </source>
</evidence>
<dbReference type="Pfam" id="PF01351">
    <property type="entry name" value="RNase_HII"/>
    <property type="match status" value="1"/>
</dbReference>
<evidence type="ECO:0000256" key="16">
    <source>
        <dbReference type="RuleBase" id="RU003515"/>
    </source>
</evidence>
<evidence type="ECO:0000313" key="18">
    <source>
        <dbReference type="EMBL" id="VTT43622.1"/>
    </source>
</evidence>
<evidence type="ECO:0000256" key="8">
    <source>
        <dbReference type="ARBA" id="ARBA00022490"/>
    </source>
</evidence>
<keyword evidence="8 14" id="KW-0963">Cytoplasm</keyword>
<evidence type="ECO:0000256" key="13">
    <source>
        <dbReference type="ARBA" id="ARBA00023211"/>
    </source>
</evidence>
<dbReference type="NCBIfam" id="NF000595">
    <property type="entry name" value="PRK00015.1-3"/>
    <property type="match status" value="1"/>
</dbReference>
<comment type="function">
    <text evidence="3 14 16">Endonuclease that specifically degrades the RNA of RNA-DNA hybrids.</text>
</comment>
<evidence type="ECO:0000259" key="17">
    <source>
        <dbReference type="PROSITE" id="PS51975"/>
    </source>
</evidence>
<organism evidence="18 19">
    <name type="scientific">Streptococcus porcinus</name>
    <dbReference type="NCBI Taxonomy" id="1340"/>
    <lineage>
        <taxon>Bacteria</taxon>
        <taxon>Bacillati</taxon>
        <taxon>Bacillota</taxon>
        <taxon>Bacilli</taxon>
        <taxon>Lactobacillales</taxon>
        <taxon>Streptococcaceae</taxon>
        <taxon>Streptococcus</taxon>
    </lineage>
</organism>
<keyword evidence="9 14" id="KW-0540">Nuclease</keyword>
<keyword evidence="11 14" id="KW-0255">Endonuclease</keyword>
<feature type="binding site" evidence="14 15">
    <location>
        <position position="77"/>
    </location>
    <ligand>
        <name>a divalent metal cation</name>
        <dbReference type="ChEBI" id="CHEBI:60240"/>
    </ligand>
</feature>
<evidence type="ECO:0000256" key="3">
    <source>
        <dbReference type="ARBA" id="ARBA00004065"/>
    </source>
</evidence>
<feature type="domain" description="RNase H type-2" evidence="17">
    <location>
        <begin position="71"/>
        <end position="258"/>
    </location>
</feature>
<feature type="binding site" evidence="14 15">
    <location>
        <position position="172"/>
    </location>
    <ligand>
        <name>a divalent metal cation</name>
        <dbReference type="ChEBI" id="CHEBI:60240"/>
    </ligand>
</feature>
<name>A0A4V0H4I8_STRPO</name>
<evidence type="ECO:0000256" key="14">
    <source>
        <dbReference type="HAMAP-Rule" id="MF_00052"/>
    </source>
</evidence>
<dbReference type="PANTHER" id="PTHR10954:SF18">
    <property type="entry name" value="RIBONUCLEASE HII"/>
    <property type="match status" value="1"/>
</dbReference>
<evidence type="ECO:0000256" key="2">
    <source>
        <dbReference type="ARBA" id="ARBA00001946"/>
    </source>
</evidence>
<dbReference type="GO" id="GO:0043137">
    <property type="term" value="P:DNA replication, removal of RNA primer"/>
    <property type="evidence" value="ECO:0007669"/>
    <property type="project" value="TreeGrafter"/>
</dbReference>
<keyword evidence="10 14" id="KW-0479">Metal-binding</keyword>
<dbReference type="GO" id="GO:0004523">
    <property type="term" value="F:RNA-DNA hybrid ribonuclease activity"/>
    <property type="evidence" value="ECO:0007669"/>
    <property type="project" value="UniProtKB-UniRule"/>
</dbReference>
<dbReference type="EC" id="3.1.26.4" evidence="6 14"/>
<evidence type="ECO:0000256" key="5">
    <source>
        <dbReference type="ARBA" id="ARBA00007383"/>
    </source>
</evidence>
<dbReference type="HAMAP" id="MF_00052_B">
    <property type="entry name" value="RNase_HII_B"/>
    <property type="match status" value="1"/>
</dbReference>
<evidence type="ECO:0000256" key="15">
    <source>
        <dbReference type="PROSITE-ProRule" id="PRU01319"/>
    </source>
</evidence>
<evidence type="ECO:0000256" key="4">
    <source>
        <dbReference type="ARBA" id="ARBA00004496"/>
    </source>
</evidence>
<evidence type="ECO:0000256" key="12">
    <source>
        <dbReference type="ARBA" id="ARBA00022801"/>
    </source>
</evidence>
<dbReference type="PANTHER" id="PTHR10954">
    <property type="entry name" value="RIBONUCLEASE H2 SUBUNIT A"/>
    <property type="match status" value="1"/>
</dbReference>
<dbReference type="Proteomes" id="UP000306241">
    <property type="component" value="Chromosome"/>
</dbReference>
<dbReference type="GO" id="GO:0032299">
    <property type="term" value="C:ribonuclease H2 complex"/>
    <property type="evidence" value="ECO:0007669"/>
    <property type="project" value="TreeGrafter"/>
</dbReference>
<dbReference type="FunFam" id="3.30.420.10:FF:000006">
    <property type="entry name" value="Ribonuclease HII"/>
    <property type="match status" value="1"/>
</dbReference>
<comment type="subcellular location">
    <subcellularLocation>
        <location evidence="4 14">Cytoplasm</location>
    </subcellularLocation>
</comment>
<dbReference type="InterPro" id="IPR024567">
    <property type="entry name" value="RNase_HII/HIII_dom"/>
</dbReference>
<dbReference type="InterPro" id="IPR022898">
    <property type="entry name" value="RNase_HII"/>
</dbReference>
<gene>
    <name evidence="14 18" type="primary">rnhB</name>
    <name evidence="18" type="ORF">NCTC10924_00882</name>
</gene>
<dbReference type="PROSITE" id="PS51975">
    <property type="entry name" value="RNASE_H_2"/>
    <property type="match status" value="1"/>
</dbReference>
<evidence type="ECO:0000256" key="9">
    <source>
        <dbReference type="ARBA" id="ARBA00022722"/>
    </source>
</evidence>
<dbReference type="EMBL" id="LR594052">
    <property type="protein sequence ID" value="VTT43622.1"/>
    <property type="molecule type" value="Genomic_DNA"/>
</dbReference>
<dbReference type="GO" id="GO:0003723">
    <property type="term" value="F:RNA binding"/>
    <property type="evidence" value="ECO:0007669"/>
    <property type="project" value="UniProtKB-UniRule"/>
</dbReference>
<dbReference type="InterPro" id="IPR001352">
    <property type="entry name" value="RNase_HII/HIII"/>
</dbReference>
<comment type="catalytic activity">
    <reaction evidence="1 14 15 16">
        <text>Endonucleolytic cleavage to 5'-phosphomonoester.</text>
        <dbReference type="EC" id="3.1.26.4"/>
    </reaction>
</comment>
<keyword evidence="12 14" id="KW-0378">Hydrolase</keyword>
<dbReference type="InterPro" id="IPR036397">
    <property type="entry name" value="RNaseH_sf"/>
</dbReference>
<accession>A0A4V0H4I8</accession>
<reference evidence="18 19" key="1">
    <citation type="submission" date="2019-05" db="EMBL/GenBank/DDBJ databases">
        <authorList>
            <consortium name="Pathogen Informatics"/>
        </authorList>
    </citation>
    <scope>NUCLEOTIDE SEQUENCE [LARGE SCALE GENOMIC DNA]</scope>
    <source>
        <strain evidence="18 19">NCTC10924</strain>
    </source>
</reference>
<dbReference type="Gene3D" id="3.30.420.10">
    <property type="entry name" value="Ribonuclease H-like superfamily/Ribonuclease H"/>
    <property type="match status" value="1"/>
</dbReference>
<protein>
    <recommendedName>
        <fullName evidence="7 14">Ribonuclease HII</fullName>
        <shortName evidence="14">RNase HII</shortName>
        <ecNumber evidence="6 14">3.1.26.4</ecNumber>
    </recommendedName>
</protein>
<feature type="binding site" evidence="14 15">
    <location>
        <position position="78"/>
    </location>
    <ligand>
        <name>a divalent metal cation</name>
        <dbReference type="ChEBI" id="CHEBI:60240"/>
    </ligand>
</feature>
<sequence length="258" mass="28879">MTQTIREIKENLEAVTDLSDPIWKKLEQDERQGVKKAIALRKKVLEGNVKEEQRLEYMLRYERDVYGQGYHYIAGIDEVGRGPLAGPVVAACVILPKNCKIKGLNDSKKIPKSKHNILFEQIKNQAVGIGIGIVDNKMIDSVNIYQATKLAMLEAINDLKKVEVIPDYLLIDAMTLDISIPQMSLIKGDANSLSIAAASIVAKVTRDQLMMSYDQNYPGYDFAQNAGYGTKKHLNGLKKYGVTPIHRKSFEPIKSMLL</sequence>
<dbReference type="CDD" id="cd07182">
    <property type="entry name" value="RNase_HII_bacteria_HII_like"/>
    <property type="match status" value="1"/>
</dbReference>
<dbReference type="AlphaFoldDB" id="A0A4V0H4I8"/>
<evidence type="ECO:0000256" key="7">
    <source>
        <dbReference type="ARBA" id="ARBA00019179"/>
    </source>
</evidence>
<comment type="cofactor">
    <cofactor evidence="14 15">
        <name>Mn(2+)</name>
        <dbReference type="ChEBI" id="CHEBI:29035"/>
    </cofactor>
    <cofactor evidence="14 15">
        <name>Mg(2+)</name>
        <dbReference type="ChEBI" id="CHEBI:18420"/>
    </cofactor>
    <text evidence="14 15">Manganese or magnesium. Binds 1 divalent metal ion per monomer in the absence of substrate. May bind a second metal ion after substrate binding.</text>
</comment>
<dbReference type="GO" id="GO:0030145">
    <property type="term" value="F:manganese ion binding"/>
    <property type="evidence" value="ECO:0007669"/>
    <property type="project" value="UniProtKB-UniRule"/>
</dbReference>
<dbReference type="GO" id="GO:0005737">
    <property type="term" value="C:cytoplasm"/>
    <property type="evidence" value="ECO:0007669"/>
    <property type="project" value="UniProtKB-SubCell"/>
</dbReference>
<dbReference type="NCBIfam" id="NF000594">
    <property type="entry name" value="PRK00015.1-1"/>
    <property type="match status" value="1"/>
</dbReference>
<keyword evidence="13 14" id="KW-0464">Manganese</keyword>
<comment type="cofactor">
    <cofactor evidence="2">
        <name>Mg(2+)</name>
        <dbReference type="ChEBI" id="CHEBI:18420"/>
    </cofactor>
</comment>
<dbReference type="GO" id="GO:0006298">
    <property type="term" value="P:mismatch repair"/>
    <property type="evidence" value="ECO:0007669"/>
    <property type="project" value="TreeGrafter"/>
</dbReference>
<proteinExistence type="inferred from homology"/>
<evidence type="ECO:0000256" key="1">
    <source>
        <dbReference type="ARBA" id="ARBA00000077"/>
    </source>
</evidence>